<comment type="caution">
    <text evidence="16">The sequence shown here is derived from an EMBL/GenBank/DDBJ whole genome shotgun (WGS) entry which is preliminary data.</text>
</comment>
<dbReference type="GO" id="GO:0071944">
    <property type="term" value="C:cell periphery"/>
    <property type="evidence" value="ECO:0007669"/>
    <property type="project" value="UniProtKB-ARBA"/>
</dbReference>
<dbReference type="InterPro" id="IPR018097">
    <property type="entry name" value="EGF_Ca-bd_CS"/>
</dbReference>
<keyword evidence="10" id="KW-0325">Glycoprotein</keyword>
<comment type="subcellular location">
    <subcellularLocation>
        <location evidence="1">Membrane</location>
        <topology evidence="1">Single-pass type I membrane protein</topology>
    </subcellularLocation>
</comment>
<dbReference type="GO" id="GO:0007160">
    <property type="term" value="P:cell-matrix adhesion"/>
    <property type="evidence" value="ECO:0007669"/>
    <property type="project" value="InterPro"/>
</dbReference>
<organism evidence="16 17">
    <name type="scientific">Mesorhabditis spiculigera</name>
    <dbReference type="NCBI Taxonomy" id="96644"/>
    <lineage>
        <taxon>Eukaryota</taxon>
        <taxon>Metazoa</taxon>
        <taxon>Ecdysozoa</taxon>
        <taxon>Nematoda</taxon>
        <taxon>Chromadorea</taxon>
        <taxon>Rhabditida</taxon>
        <taxon>Rhabditina</taxon>
        <taxon>Rhabditomorpha</taxon>
        <taxon>Rhabditoidea</taxon>
        <taxon>Rhabditidae</taxon>
        <taxon>Mesorhabditinae</taxon>
        <taxon>Mesorhabditis</taxon>
    </lineage>
</organism>
<dbReference type="InterPro" id="IPR000742">
    <property type="entry name" value="EGF"/>
</dbReference>
<dbReference type="PROSITE" id="PS51220">
    <property type="entry name" value="NIDO"/>
    <property type="match status" value="2"/>
</dbReference>
<evidence type="ECO:0000256" key="10">
    <source>
        <dbReference type="ARBA" id="ARBA00023180"/>
    </source>
</evidence>
<dbReference type="PROSITE" id="PS00010">
    <property type="entry name" value="ASX_HYDROXYL"/>
    <property type="match status" value="1"/>
</dbReference>
<feature type="transmembrane region" description="Helical" evidence="13">
    <location>
        <begin position="1050"/>
        <end position="1074"/>
    </location>
</feature>
<evidence type="ECO:0000259" key="14">
    <source>
        <dbReference type="PROSITE" id="PS50026"/>
    </source>
</evidence>
<evidence type="ECO:0000259" key="15">
    <source>
        <dbReference type="PROSITE" id="PS51220"/>
    </source>
</evidence>
<keyword evidence="5" id="KW-0677">Repeat</keyword>
<dbReference type="Pfam" id="PF06119">
    <property type="entry name" value="NIDO"/>
    <property type="match status" value="2"/>
</dbReference>
<name>A0AA36G692_9BILA</name>
<feature type="region of interest" description="Disordered" evidence="12">
    <location>
        <begin position="685"/>
        <end position="709"/>
    </location>
</feature>
<dbReference type="Gene3D" id="2.10.25.10">
    <property type="entry name" value="Laminin"/>
    <property type="match status" value="1"/>
</dbReference>
<gene>
    <name evidence="16" type="ORF">MSPICULIGERA_LOCUS19068</name>
</gene>
<evidence type="ECO:0000256" key="13">
    <source>
        <dbReference type="SAM" id="Phobius"/>
    </source>
</evidence>
<keyword evidence="2 11" id="KW-0245">EGF-like domain</keyword>
<evidence type="ECO:0000256" key="3">
    <source>
        <dbReference type="ARBA" id="ARBA00022692"/>
    </source>
</evidence>
<dbReference type="PROSITE" id="PS01186">
    <property type="entry name" value="EGF_2"/>
    <property type="match status" value="1"/>
</dbReference>
<dbReference type="Pfam" id="PF12947">
    <property type="entry name" value="EGF_3"/>
    <property type="match status" value="1"/>
</dbReference>
<feature type="non-terminal residue" evidence="16">
    <location>
        <position position="1"/>
    </location>
</feature>
<keyword evidence="4" id="KW-0732">Signal</keyword>
<dbReference type="PROSITE" id="PS01187">
    <property type="entry name" value="EGF_CA"/>
    <property type="match status" value="1"/>
</dbReference>
<feature type="region of interest" description="Disordered" evidence="12">
    <location>
        <begin position="753"/>
        <end position="778"/>
    </location>
</feature>
<keyword evidence="9" id="KW-1015">Disulfide bond</keyword>
<evidence type="ECO:0000256" key="1">
    <source>
        <dbReference type="ARBA" id="ARBA00004479"/>
    </source>
</evidence>
<dbReference type="GO" id="GO:0005509">
    <property type="term" value="F:calcium ion binding"/>
    <property type="evidence" value="ECO:0007669"/>
    <property type="project" value="InterPro"/>
</dbReference>
<sequence length="1179" mass="130288">MGWPLWLATLLLTTQSMRIDPERIAARMRIEQEIEEDRIRAAIQRDPSLARSRRQLATPKEIQIQVTAPLFSSRLFEYGKEAGDQEVRFFPKILPFLIRDQNRLDLFISVKWWEMPVPRSLDVGKKLELTQGLRYFGDTFKEIYVLSNGALGFESVSRSHRAHIFTQGPKLIAPFWNRNDLRNGGHVWYREVTRGRVLERGQSEIRYQYDKNVKVRAAIVVTWEKMQPLGTTILPDENTNTFQAALFITDNGTFANFIYSNVGWTQGAEAGFNKGDDSGDHYSLPSSGSEKIMYLEEYGNTGIPGEWMFELGSDRVLRCKPGIKGDTCDQECTHGEWGADCHNCCHCSTGACDIVNGACKAGCAECWTGISCSTKRDGCRARNQPTCAANALSYMDKDRCGEPTPKCQCLAGFVGDGYKKCEDINECSNKNVCHEKATCTNTPGRFFCQCIDGFLGDGETSCVPALLYPSEGQRVMAKGKSVKMPFALEKPMMLFGSMQDSLTISSNGLIAVGEFTKSASELLHLDDVGTAAVAPFYAPIDLSKGGSITVSQVKETPVLTRIADSISSALGEPFGLESAVLVSYNNVTDGRSKRGNSFQAVLTSGQIGGTPATFAQLLYKDLVWNRGAEAGIVSPDQSNSISLPGSGSDGVELLNQLTNVKQPGVWLFQIDKEIVPGCVRPEQQPPYCETESQTQHPTLASAPSSRRMTPSFPIATSATTTEVSRSIQARPEQRLRPGPRFIEPEIVKAPVASRPHQDEFPMPEPPRTTTLRPKPIFNSTPHKPLVSISDADINEIPPDVFEVTFPPFVTVIPEIFTQRQKVQRPDFSSARQGIQKINENIPTVPTITEATRFPIEEENSIEPFAPKANEGHFALPAPQRPMEAKRVQKVEEPQPNTVLPQFPHSQTSQTEERIEPTVPTTTLGIRNRIFELDHHDATLPNLVTGDPEDADFDEETTKPTTPEIDLSLLFANRPGTKSPNENSNIGTEATTAAEHVLVFTTKPPLRPSATAVKSPKPTRPPNQGLVTAPASVPENTLKAREAANAAASRMAVIIPASIVAAWLLILLCIVLFFFCRRRRSSERLHALYGPSYSVRPVGGYNVKRNSQHLDYEDHLDKAARISAEMNAYNQNGRVSLYGSYWNLQNASPSSSQNSQRQSPHLNTAAAYQQTGRFAYTGRY</sequence>
<feature type="domain" description="NIDO" evidence="15">
    <location>
        <begin position="535"/>
        <end position="673"/>
    </location>
</feature>
<evidence type="ECO:0000313" key="16">
    <source>
        <dbReference type="EMBL" id="CAJ0580894.1"/>
    </source>
</evidence>
<feature type="region of interest" description="Disordered" evidence="12">
    <location>
        <begin position="1006"/>
        <end position="1031"/>
    </location>
</feature>
<feature type="region of interest" description="Disordered" evidence="12">
    <location>
        <begin position="938"/>
        <end position="959"/>
    </location>
</feature>
<dbReference type="SMART" id="SM00539">
    <property type="entry name" value="NIDO"/>
    <property type="match status" value="2"/>
</dbReference>
<feature type="compositionally biased region" description="Polar residues" evidence="12">
    <location>
        <begin position="896"/>
        <end position="909"/>
    </location>
</feature>
<evidence type="ECO:0000256" key="4">
    <source>
        <dbReference type="ARBA" id="ARBA00022729"/>
    </source>
</evidence>
<dbReference type="GO" id="GO:0048513">
    <property type="term" value="P:animal organ development"/>
    <property type="evidence" value="ECO:0007669"/>
    <property type="project" value="UniProtKB-ARBA"/>
</dbReference>
<dbReference type="InterPro" id="IPR001881">
    <property type="entry name" value="EGF-like_Ca-bd_dom"/>
</dbReference>
<dbReference type="GO" id="GO:0016020">
    <property type="term" value="C:membrane"/>
    <property type="evidence" value="ECO:0007669"/>
    <property type="project" value="UniProtKB-SubCell"/>
</dbReference>
<keyword evidence="7 13" id="KW-1133">Transmembrane helix</keyword>
<proteinExistence type="predicted"/>
<dbReference type="InterPro" id="IPR024731">
    <property type="entry name" value="NELL2-like_EGF"/>
</dbReference>
<dbReference type="InterPro" id="IPR000152">
    <property type="entry name" value="EGF-type_Asp/Asn_hydroxyl_site"/>
</dbReference>
<evidence type="ECO:0000256" key="6">
    <source>
        <dbReference type="ARBA" id="ARBA00022837"/>
    </source>
</evidence>
<dbReference type="SUPFAM" id="SSF57184">
    <property type="entry name" value="Growth factor receptor domain"/>
    <property type="match status" value="1"/>
</dbReference>
<evidence type="ECO:0000256" key="12">
    <source>
        <dbReference type="SAM" id="MobiDB-lite"/>
    </source>
</evidence>
<evidence type="ECO:0000256" key="9">
    <source>
        <dbReference type="ARBA" id="ARBA00023157"/>
    </source>
</evidence>
<comment type="caution">
    <text evidence="11">Lacks conserved residue(s) required for the propagation of feature annotation.</text>
</comment>
<dbReference type="AlphaFoldDB" id="A0AA36G692"/>
<keyword evidence="8 13" id="KW-0472">Membrane</keyword>
<feature type="domain" description="NIDO" evidence="15">
    <location>
        <begin position="174"/>
        <end position="314"/>
    </location>
</feature>
<evidence type="ECO:0000256" key="7">
    <source>
        <dbReference type="ARBA" id="ARBA00022989"/>
    </source>
</evidence>
<keyword evidence="6" id="KW-0106">Calcium</keyword>
<dbReference type="SUPFAM" id="SSF57196">
    <property type="entry name" value="EGF/Laminin"/>
    <property type="match status" value="1"/>
</dbReference>
<dbReference type="PANTHER" id="PTHR13802">
    <property type="entry name" value="MUCIN 4-RELATED"/>
    <property type="match status" value="1"/>
</dbReference>
<keyword evidence="17" id="KW-1185">Reference proteome</keyword>
<dbReference type="InterPro" id="IPR009030">
    <property type="entry name" value="Growth_fac_rcpt_cys_sf"/>
</dbReference>
<protein>
    <submittedName>
        <fullName evidence="16">Uncharacterized protein</fullName>
    </submittedName>
</protein>
<dbReference type="SMART" id="SM00181">
    <property type="entry name" value="EGF"/>
    <property type="match status" value="2"/>
</dbReference>
<feature type="compositionally biased region" description="Polar residues" evidence="12">
    <location>
        <begin position="767"/>
        <end position="778"/>
    </location>
</feature>
<feature type="domain" description="EGF-like" evidence="14">
    <location>
        <begin position="423"/>
        <end position="463"/>
    </location>
</feature>
<dbReference type="SMART" id="SM00179">
    <property type="entry name" value="EGF_CA"/>
    <property type="match status" value="1"/>
</dbReference>
<feature type="compositionally biased region" description="Polar residues" evidence="12">
    <location>
        <begin position="690"/>
        <end position="709"/>
    </location>
</feature>
<dbReference type="EMBL" id="CATQJA010002662">
    <property type="protein sequence ID" value="CAJ0580894.1"/>
    <property type="molecule type" value="Genomic_DNA"/>
</dbReference>
<dbReference type="Gene3D" id="2.170.300.10">
    <property type="entry name" value="Tie2 ligand-binding domain superfamily"/>
    <property type="match status" value="1"/>
</dbReference>
<dbReference type="PANTHER" id="PTHR13802:SF64">
    <property type="entry name" value="DENDRITE EXTENSION DEFECTIVE PROTEIN 1"/>
    <property type="match status" value="1"/>
</dbReference>
<dbReference type="InterPro" id="IPR051495">
    <property type="entry name" value="Epithelial_Barrier/Signaling"/>
</dbReference>
<evidence type="ECO:0000256" key="8">
    <source>
        <dbReference type="ARBA" id="ARBA00023136"/>
    </source>
</evidence>
<reference evidence="16" key="1">
    <citation type="submission" date="2023-06" db="EMBL/GenBank/DDBJ databases">
        <authorList>
            <person name="Delattre M."/>
        </authorList>
    </citation>
    <scope>NUCLEOTIDE SEQUENCE</scope>
    <source>
        <strain evidence="16">AF72</strain>
    </source>
</reference>
<evidence type="ECO:0000313" key="17">
    <source>
        <dbReference type="Proteomes" id="UP001177023"/>
    </source>
</evidence>
<evidence type="ECO:0000256" key="11">
    <source>
        <dbReference type="PROSITE-ProRule" id="PRU00076"/>
    </source>
</evidence>
<dbReference type="FunFam" id="2.10.25.10:FF:000202">
    <property type="entry name" value="Multiple epidermal growth factor-like domains 8"/>
    <property type="match status" value="1"/>
</dbReference>
<keyword evidence="3 13" id="KW-0812">Transmembrane</keyword>
<dbReference type="PROSITE" id="PS50026">
    <property type="entry name" value="EGF_3"/>
    <property type="match status" value="1"/>
</dbReference>
<dbReference type="CDD" id="cd00054">
    <property type="entry name" value="EGF_CA"/>
    <property type="match status" value="1"/>
</dbReference>
<dbReference type="GO" id="GO:0048731">
    <property type="term" value="P:system development"/>
    <property type="evidence" value="ECO:0007669"/>
    <property type="project" value="UniProtKB-ARBA"/>
</dbReference>
<dbReference type="InterPro" id="IPR003886">
    <property type="entry name" value="NIDO_dom"/>
</dbReference>
<dbReference type="Proteomes" id="UP001177023">
    <property type="component" value="Unassembled WGS sequence"/>
</dbReference>
<evidence type="ECO:0000256" key="5">
    <source>
        <dbReference type="ARBA" id="ARBA00022737"/>
    </source>
</evidence>
<evidence type="ECO:0000256" key="2">
    <source>
        <dbReference type="ARBA" id="ARBA00022536"/>
    </source>
</evidence>
<feature type="region of interest" description="Disordered" evidence="12">
    <location>
        <begin position="896"/>
        <end position="917"/>
    </location>
</feature>
<accession>A0AA36G692</accession>